<proteinExistence type="inferred from homology"/>
<gene>
    <name evidence="6" type="ORF">CLODIP_2_CD09823</name>
</gene>
<dbReference type="GO" id="GO:0005576">
    <property type="term" value="C:extracellular region"/>
    <property type="evidence" value="ECO:0007669"/>
    <property type="project" value="UniProtKB-SubCell"/>
</dbReference>
<dbReference type="AlphaFoldDB" id="A0A8S1DQ66"/>
<dbReference type="Pfam" id="PF03022">
    <property type="entry name" value="MRJP"/>
    <property type="match status" value="2"/>
</dbReference>
<dbReference type="EMBL" id="CADEPI010000258">
    <property type="protein sequence ID" value="CAB3382149.1"/>
    <property type="molecule type" value="Genomic_DNA"/>
</dbReference>
<evidence type="ECO:0000256" key="1">
    <source>
        <dbReference type="ARBA" id="ARBA00004613"/>
    </source>
</evidence>
<reference evidence="6 7" key="1">
    <citation type="submission" date="2020-04" db="EMBL/GenBank/DDBJ databases">
        <authorList>
            <person name="Alioto T."/>
            <person name="Alioto T."/>
            <person name="Gomez Garrido J."/>
        </authorList>
    </citation>
    <scope>NUCLEOTIDE SEQUENCE [LARGE SCALE GENOMIC DNA]</scope>
</reference>
<comment type="similarity">
    <text evidence="2">Belongs to the major royal jelly protein family.</text>
</comment>
<evidence type="ECO:0000256" key="5">
    <source>
        <dbReference type="SAM" id="SignalP"/>
    </source>
</evidence>
<dbReference type="Proteomes" id="UP000494165">
    <property type="component" value="Unassembled WGS sequence"/>
</dbReference>
<organism evidence="6 7">
    <name type="scientific">Cloeon dipterum</name>
    <dbReference type="NCBI Taxonomy" id="197152"/>
    <lineage>
        <taxon>Eukaryota</taxon>
        <taxon>Metazoa</taxon>
        <taxon>Ecdysozoa</taxon>
        <taxon>Arthropoda</taxon>
        <taxon>Hexapoda</taxon>
        <taxon>Insecta</taxon>
        <taxon>Pterygota</taxon>
        <taxon>Palaeoptera</taxon>
        <taxon>Ephemeroptera</taxon>
        <taxon>Pisciforma</taxon>
        <taxon>Baetidae</taxon>
        <taxon>Cloeon</taxon>
    </lineage>
</organism>
<dbReference type="SUPFAM" id="SSF101898">
    <property type="entry name" value="NHL repeat"/>
    <property type="match status" value="1"/>
</dbReference>
<keyword evidence="5" id="KW-0732">Signal</keyword>
<keyword evidence="3" id="KW-0964">Secreted</keyword>
<evidence type="ECO:0000313" key="7">
    <source>
        <dbReference type="Proteomes" id="UP000494165"/>
    </source>
</evidence>
<comment type="subcellular location">
    <subcellularLocation>
        <location evidence="1">Secreted</location>
    </subcellularLocation>
</comment>
<dbReference type="PANTHER" id="PTHR10009">
    <property type="entry name" value="PROTEIN YELLOW-RELATED"/>
    <property type="match status" value="1"/>
</dbReference>
<dbReference type="InterPro" id="IPR011042">
    <property type="entry name" value="6-blade_b-propeller_TolB-like"/>
</dbReference>
<keyword evidence="7" id="KW-1185">Reference proteome</keyword>
<feature type="transmembrane region" description="Helical" evidence="4">
    <location>
        <begin position="361"/>
        <end position="383"/>
    </location>
</feature>
<evidence type="ECO:0000256" key="4">
    <source>
        <dbReference type="SAM" id="Phobius"/>
    </source>
</evidence>
<keyword evidence="4" id="KW-0472">Membrane</keyword>
<dbReference type="Gene3D" id="2.120.10.30">
    <property type="entry name" value="TolB, C-terminal domain"/>
    <property type="match status" value="1"/>
</dbReference>
<evidence type="ECO:0000256" key="3">
    <source>
        <dbReference type="ARBA" id="ARBA00022525"/>
    </source>
</evidence>
<dbReference type="InterPro" id="IPR017996">
    <property type="entry name" value="MRJP/yellow-related"/>
</dbReference>
<feature type="signal peptide" evidence="5">
    <location>
        <begin position="1"/>
        <end position="19"/>
    </location>
</feature>
<sequence length="398" mass="45907">MSPLFVTLFFLRLSPLATAADFTQVFEWDEMDFEWPSVEKRAQALENGIYDPENILPLYMAAHGPRVFLSLEKYRKIPVTLVSLPTKSASSASPRLTPFPSWDMHEYTPWENCNKIEEAKGLEVDSVGRLWVLDEGSSNSNCHAKLLIFDSYNHKTVLIHQFPFRYSLYDLVLDETVDRTFAYITRGTENHIVVFNLESNKSWMVYMPRIMVHSIALSPKDHEPRKLYLSKYKSDELYSIPVAALHHGAGTTHPELIGFWNGIPKRLLIDHNGTMYAAFYWRNYISSWNTSQPFQEQLFHDFSEQEPSALTLALDENEILWMTIFNSDKKPCFTLSKVSDGAKADIVEDPPEHLLMHLFDTILICTILIIMVLLSLTIFWIILGKKMNIFLLQITNEG</sequence>
<evidence type="ECO:0000313" key="6">
    <source>
        <dbReference type="EMBL" id="CAB3382149.1"/>
    </source>
</evidence>
<dbReference type="OrthoDB" id="9977471at2759"/>
<evidence type="ECO:0000256" key="2">
    <source>
        <dbReference type="ARBA" id="ARBA00009127"/>
    </source>
</evidence>
<comment type="caution">
    <text evidence="6">The sequence shown here is derived from an EMBL/GenBank/DDBJ whole genome shotgun (WGS) entry which is preliminary data.</text>
</comment>
<keyword evidence="4" id="KW-1133">Transmembrane helix</keyword>
<keyword evidence="4" id="KW-0812">Transmembrane</keyword>
<name>A0A8S1DQ66_9INSE</name>
<evidence type="ECO:0008006" key="8">
    <source>
        <dbReference type="Google" id="ProtNLM"/>
    </source>
</evidence>
<accession>A0A8S1DQ66</accession>
<feature type="chain" id="PRO_5035827594" description="Bee-milk protein" evidence="5">
    <location>
        <begin position="20"/>
        <end position="398"/>
    </location>
</feature>
<dbReference type="PANTHER" id="PTHR10009:SF18">
    <property type="entry name" value="PROTEIN YELLOW-LIKE PROTEIN"/>
    <property type="match status" value="1"/>
</dbReference>
<protein>
    <recommendedName>
        <fullName evidence="8">Bee-milk protein</fullName>
    </recommendedName>
</protein>